<feature type="region of interest" description="Disordered" evidence="1">
    <location>
        <begin position="381"/>
        <end position="411"/>
    </location>
</feature>
<dbReference type="InterPro" id="IPR002102">
    <property type="entry name" value="Cohesin_dom"/>
</dbReference>
<dbReference type="InterPro" id="IPR001119">
    <property type="entry name" value="SLH_dom"/>
</dbReference>
<accession>A0A1V4HP34</accession>
<dbReference type="PANTHER" id="PTHR43308">
    <property type="entry name" value="OUTER MEMBRANE PROTEIN ALPHA-RELATED"/>
    <property type="match status" value="1"/>
</dbReference>
<proteinExistence type="predicted"/>
<evidence type="ECO:0000259" key="2">
    <source>
        <dbReference type="PROSITE" id="PS51272"/>
    </source>
</evidence>
<dbReference type="GO" id="GO:0000272">
    <property type="term" value="P:polysaccharide catabolic process"/>
    <property type="evidence" value="ECO:0007669"/>
    <property type="project" value="InterPro"/>
</dbReference>
<reference evidence="4" key="1">
    <citation type="submission" date="2016-07" db="EMBL/GenBank/DDBJ databases">
        <authorList>
            <person name="Florea S."/>
            <person name="Webb J.S."/>
            <person name="Jaromczyk J."/>
            <person name="Schardl C.L."/>
        </authorList>
    </citation>
    <scope>NUCLEOTIDE SEQUENCE [LARGE SCALE GENOMIC DNA]</scope>
    <source>
        <strain evidence="4">CY1</strain>
    </source>
</reference>
<feature type="domain" description="SLH" evidence="2">
    <location>
        <begin position="695"/>
        <end position="758"/>
    </location>
</feature>
<dbReference type="OrthoDB" id="663332at2"/>
<dbReference type="Proteomes" id="UP000190626">
    <property type="component" value="Unassembled WGS sequence"/>
</dbReference>
<dbReference type="AlphaFoldDB" id="A0A1V4HP34"/>
<feature type="domain" description="SLH" evidence="2">
    <location>
        <begin position="765"/>
        <end position="825"/>
    </location>
</feature>
<dbReference type="RefSeq" id="WP_079410280.1">
    <property type="nucleotide sequence ID" value="NZ_MBTG01000006.1"/>
</dbReference>
<feature type="compositionally biased region" description="Polar residues" evidence="1">
    <location>
        <begin position="399"/>
        <end position="409"/>
    </location>
</feature>
<feature type="domain" description="SLH" evidence="2">
    <location>
        <begin position="635"/>
        <end position="693"/>
    </location>
</feature>
<sequence>MPGLVKNCHKVIMWICATLFLIGISQSIPVQVMAGAPANVQFSIPSVQGMAGQQIDIPVTVTPAYPGIAAYGLQLDYDMNVLEAVSVTPSYGNASGTACLEDQEGCFQASINSASGWIRMGWFDISGGDLPIVAAKQLFVVHFKIKSSIPSGSTLLSVDASNPEKLNVTDASGNDMRALVTIGQSGLADLSALSTTTGELSPVFTAANNAYRQSVSQSVYTTSVTAVLYDPDATLRINGAPAVSGVPSAPIALSTGDNAIPVEVTAANGSYTNTYTVVVNRAPSTNAQLSSLTTSAGALSPVFSPITTSYNVYVGQNVTSLTVNAAVYEPSAKLSVNDVKLNSGTDSESIPLKPGNNAIIVTVKAQDDATKQDYTVNVYRALPDRDSSSDNSPHSSDSAPTGTDPTSGNPEVAIIVDGVKQDKLAKASTEKAGDRTITTVKLDQNKIISKLEKEGIKVITIPVSGNSEVVVGQLTGQMVKLMETKEAVLEIKTDRASYTLPASQMKIDDISSKLGSNIKLQDIIVSVKIALPSKETLASMQKTAAENGVHMAAPPVNFEVTAAWGDKSVDVQRFNNYVERMITLPAGVQASQISTGIVVNPDGSFSHVPTKITTKDGHDYAVINSLTNSTYAVVYSPKQFADVETHWSKQDVNDMASRLIVQGVNEQSFVPDQSITRAEFISIMVRSLGIKRGLSAALPSDVRSEDWYADAAATALSYQLVSGYEDGSFRPNQTITRAEAAVILNQASKLAKLPQTTVEEAAKQLQNFNDHQAVADWAKQAMAGAVSNGILQGDHQSLMPQDNVTRAQTAAMMRRLLQQANLINN</sequence>
<evidence type="ECO:0000313" key="3">
    <source>
        <dbReference type="EMBL" id="OPH59634.1"/>
    </source>
</evidence>
<evidence type="ECO:0000313" key="4">
    <source>
        <dbReference type="Proteomes" id="UP000190626"/>
    </source>
</evidence>
<evidence type="ECO:0000256" key="1">
    <source>
        <dbReference type="SAM" id="MobiDB-lite"/>
    </source>
</evidence>
<protein>
    <recommendedName>
        <fullName evidence="2">SLH domain-containing protein</fullName>
    </recommendedName>
</protein>
<dbReference type="SUPFAM" id="SSF49384">
    <property type="entry name" value="Carbohydrate-binding domain"/>
    <property type="match status" value="1"/>
</dbReference>
<organism evidence="3 4">
    <name type="scientific">Paenibacillus ferrarius</name>
    <dbReference type="NCBI Taxonomy" id="1469647"/>
    <lineage>
        <taxon>Bacteria</taxon>
        <taxon>Bacillati</taxon>
        <taxon>Bacillota</taxon>
        <taxon>Bacilli</taxon>
        <taxon>Bacillales</taxon>
        <taxon>Paenibacillaceae</taxon>
        <taxon>Paenibacillus</taxon>
    </lineage>
</organism>
<dbReference type="GO" id="GO:0030246">
    <property type="term" value="F:carbohydrate binding"/>
    <property type="evidence" value="ECO:0007669"/>
    <property type="project" value="InterPro"/>
</dbReference>
<dbReference type="Pfam" id="PF12733">
    <property type="entry name" value="Cadherin-like"/>
    <property type="match status" value="2"/>
</dbReference>
<keyword evidence="4" id="KW-1185">Reference proteome</keyword>
<dbReference type="EMBL" id="MBTG01000006">
    <property type="protein sequence ID" value="OPH59634.1"/>
    <property type="molecule type" value="Genomic_DNA"/>
</dbReference>
<dbReference type="Gene3D" id="2.60.40.680">
    <property type="match status" value="1"/>
</dbReference>
<dbReference type="PANTHER" id="PTHR43308:SF5">
    <property type="entry name" value="S-LAYER PROTEIN _ PEPTIDOGLYCAN ENDO-BETA-N-ACETYLGLUCOSAMINIDASE"/>
    <property type="match status" value="1"/>
</dbReference>
<dbReference type="InterPro" id="IPR008965">
    <property type="entry name" value="CBM2/CBM3_carb-bd_dom_sf"/>
</dbReference>
<dbReference type="STRING" id="1469647.BC351_19320"/>
<comment type="caution">
    <text evidence="3">The sequence shown here is derived from an EMBL/GenBank/DDBJ whole genome shotgun (WGS) entry which is preliminary data.</text>
</comment>
<dbReference type="Pfam" id="PF00395">
    <property type="entry name" value="SLH"/>
    <property type="match status" value="3"/>
</dbReference>
<dbReference type="PROSITE" id="PS51272">
    <property type="entry name" value="SLH"/>
    <property type="match status" value="3"/>
</dbReference>
<feature type="compositionally biased region" description="Low complexity" evidence="1">
    <location>
        <begin position="389"/>
        <end position="398"/>
    </location>
</feature>
<name>A0A1V4HP34_9BACL</name>
<gene>
    <name evidence="3" type="ORF">BC351_19320</name>
</gene>
<dbReference type="InterPro" id="IPR051465">
    <property type="entry name" value="Cell_Envelope_Struct_Comp"/>
</dbReference>
<dbReference type="CDD" id="cd08548">
    <property type="entry name" value="Type_I_cohesin_like"/>
    <property type="match status" value="1"/>
</dbReference>
<dbReference type="InterPro" id="IPR025883">
    <property type="entry name" value="Cadherin-like_domain"/>
</dbReference>
<dbReference type="Pfam" id="PF00963">
    <property type="entry name" value="Cohesin"/>
    <property type="match status" value="1"/>
</dbReference>